<protein>
    <submittedName>
        <fullName evidence="2">Uncharacterized protein</fullName>
    </submittedName>
</protein>
<sequence>MICHIPLLLTVKCFHQINEHHTVPTLLLQLPENKHHVCYAPVGSEAALTLWKVIFHDDRNTMPIQQNPCKDLSCNGEQSNPLVIGAVRFFPIFFVQGNDDCIVEILFFFSLLLITAKEHMEFHKQHWASMLPEFRVFSFHFQLHLHTLLYFYLLFHFLSLFPYLFLLIFTLPTLFILSLFHTLYFYACYPLVLFFTISSSVLPFFVSLFFLPLLKTLFHPIYHTCLIYLSSCSILSSFFFCKLLLSTLSFSLIPSFWFHLEFIYLPLIFFLSLSLCFLFHSLFSTNFYSFWNIVSSVYFSLFILIFFLFIISSCSILSSFFSVNCFSLLSLSLIPSFLVSFGVYLSSIDFFYLFSLCFYFILFSKLFILSGTLSLLFISLYLSLSFFLFSFFHLKFLFHFLYINIFYLSLYFISLYFLPVSI</sequence>
<reference evidence="2" key="1">
    <citation type="submission" date="2021-01" db="EMBL/GenBank/DDBJ databases">
        <authorList>
            <person name="Li R."/>
            <person name="Bekaert M."/>
        </authorList>
    </citation>
    <scope>NUCLEOTIDE SEQUENCE</scope>
    <source>
        <strain evidence="2">Farmed</strain>
    </source>
</reference>
<feature type="transmembrane region" description="Helical" evidence="1">
    <location>
        <begin position="289"/>
        <end position="311"/>
    </location>
</feature>
<feature type="transmembrane region" description="Helical" evidence="1">
    <location>
        <begin position="89"/>
        <end position="115"/>
    </location>
</feature>
<proteinExistence type="predicted"/>
<feature type="transmembrane region" description="Helical" evidence="1">
    <location>
        <begin position="323"/>
        <end position="344"/>
    </location>
</feature>
<evidence type="ECO:0000313" key="2">
    <source>
        <dbReference type="EMBL" id="CAE1281777.1"/>
    </source>
</evidence>
<accession>A0A812CTK1</accession>
<keyword evidence="1" id="KW-0472">Membrane</keyword>
<dbReference type="AlphaFoldDB" id="A0A812CTK1"/>
<keyword evidence="1" id="KW-1133">Transmembrane helix</keyword>
<comment type="caution">
    <text evidence="2">The sequence shown here is derived from an EMBL/GenBank/DDBJ whole genome shotgun (WGS) entry which is preliminary data.</text>
</comment>
<evidence type="ECO:0000256" key="1">
    <source>
        <dbReference type="SAM" id="Phobius"/>
    </source>
</evidence>
<dbReference type="EMBL" id="CAHIKZ030002135">
    <property type="protein sequence ID" value="CAE1281777.1"/>
    <property type="molecule type" value="Genomic_DNA"/>
</dbReference>
<organism evidence="2 3">
    <name type="scientific">Acanthosepion pharaonis</name>
    <name type="common">Pharaoh cuttlefish</name>
    <name type="synonym">Sepia pharaonis</name>
    <dbReference type="NCBI Taxonomy" id="158019"/>
    <lineage>
        <taxon>Eukaryota</taxon>
        <taxon>Metazoa</taxon>
        <taxon>Spiralia</taxon>
        <taxon>Lophotrochozoa</taxon>
        <taxon>Mollusca</taxon>
        <taxon>Cephalopoda</taxon>
        <taxon>Coleoidea</taxon>
        <taxon>Decapodiformes</taxon>
        <taxon>Sepiida</taxon>
        <taxon>Sepiina</taxon>
        <taxon>Sepiidae</taxon>
        <taxon>Acanthosepion</taxon>
    </lineage>
</organism>
<feature type="transmembrane region" description="Helical" evidence="1">
    <location>
        <begin position="400"/>
        <end position="418"/>
    </location>
</feature>
<keyword evidence="3" id="KW-1185">Reference proteome</keyword>
<gene>
    <name evidence="2" type="ORF">SPHA_43053</name>
</gene>
<feature type="transmembrane region" description="Helical" evidence="1">
    <location>
        <begin position="350"/>
        <end position="368"/>
    </location>
</feature>
<feature type="transmembrane region" description="Helical" evidence="1">
    <location>
        <begin position="226"/>
        <end position="250"/>
    </location>
</feature>
<feature type="transmembrane region" description="Helical" evidence="1">
    <location>
        <begin position="375"/>
        <end position="394"/>
    </location>
</feature>
<dbReference type="Proteomes" id="UP000597762">
    <property type="component" value="Unassembled WGS sequence"/>
</dbReference>
<name>A0A812CTK1_ACAPH</name>
<evidence type="ECO:0000313" key="3">
    <source>
        <dbReference type="Proteomes" id="UP000597762"/>
    </source>
</evidence>
<feature type="transmembrane region" description="Helical" evidence="1">
    <location>
        <begin position="191"/>
        <end position="214"/>
    </location>
</feature>
<feature type="transmembrane region" description="Helical" evidence="1">
    <location>
        <begin position="262"/>
        <end position="283"/>
    </location>
</feature>
<keyword evidence="1" id="KW-0812">Transmembrane</keyword>